<evidence type="ECO:0000259" key="1">
    <source>
        <dbReference type="Pfam" id="PF06743"/>
    </source>
</evidence>
<keyword evidence="3" id="KW-1185">Reference proteome</keyword>
<feature type="domain" description="FAST kinase leucine-rich" evidence="1">
    <location>
        <begin position="291"/>
        <end position="360"/>
    </location>
</feature>
<feature type="domain" description="FAST kinase-like protein subdomain 2" evidence="2">
    <location>
        <begin position="371"/>
        <end position="454"/>
    </location>
</feature>
<dbReference type="AlphaFoldDB" id="A0A8B8GGQ3"/>
<dbReference type="GO" id="GO:0044528">
    <property type="term" value="P:regulation of mitochondrial mRNA stability"/>
    <property type="evidence" value="ECO:0007669"/>
    <property type="project" value="InterPro"/>
</dbReference>
<dbReference type="InterPro" id="IPR013579">
    <property type="entry name" value="FAST_2"/>
</dbReference>
<dbReference type="GeneID" id="112692084"/>
<evidence type="ECO:0000313" key="4">
    <source>
        <dbReference type="RefSeq" id="XP_025422414.1"/>
    </source>
</evidence>
<gene>
    <name evidence="4" type="primary">LOC112692084</name>
</gene>
<evidence type="ECO:0000259" key="2">
    <source>
        <dbReference type="Pfam" id="PF08368"/>
    </source>
</evidence>
<dbReference type="Pfam" id="PF08368">
    <property type="entry name" value="FAST_2"/>
    <property type="match status" value="1"/>
</dbReference>
<organism evidence="3 4">
    <name type="scientific">Sipha flava</name>
    <name type="common">yellow sugarcane aphid</name>
    <dbReference type="NCBI Taxonomy" id="143950"/>
    <lineage>
        <taxon>Eukaryota</taxon>
        <taxon>Metazoa</taxon>
        <taxon>Ecdysozoa</taxon>
        <taxon>Arthropoda</taxon>
        <taxon>Hexapoda</taxon>
        <taxon>Insecta</taxon>
        <taxon>Pterygota</taxon>
        <taxon>Neoptera</taxon>
        <taxon>Paraneoptera</taxon>
        <taxon>Hemiptera</taxon>
        <taxon>Sternorrhyncha</taxon>
        <taxon>Aphidomorpha</taxon>
        <taxon>Aphidoidea</taxon>
        <taxon>Aphididae</taxon>
        <taxon>Sipha</taxon>
    </lineage>
</organism>
<dbReference type="OrthoDB" id="6501018at2759"/>
<proteinExistence type="predicted"/>
<evidence type="ECO:0000313" key="3">
    <source>
        <dbReference type="Proteomes" id="UP000694846"/>
    </source>
</evidence>
<protein>
    <submittedName>
        <fullName evidence="4">Uncharacterized protein LOC112692084 isoform X1</fullName>
    </submittedName>
</protein>
<reference evidence="4" key="1">
    <citation type="submission" date="2025-08" db="UniProtKB">
        <authorList>
            <consortium name="RefSeq"/>
        </authorList>
    </citation>
    <scope>IDENTIFICATION</scope>
    <source>
        <tissue evidence="4">Whole body</tissue>
    </source>
</reference>
<sequence length="536" mass="60026">MTEALCVIFLKVYIMMRWPIIPRHFMMSITRMQSSSIATSKKLHLDESKTSDNIVAKAFESLKEIDNAKSKNSSIFIINNKIDNATTVEELLSISDLGLINKQHALKAVSTLADWASSGRTQLHNFESDPRFLKLCKMLGKDSSKGKNNLFSDLSTVLGITGDDEAAKLISSISLSQMVKVLSTLGAKKKRSTTLMRSLAFNIGRSSEKLDIKQCADILYALAVLNFPDEVLLEKVGADLRKTLSTNDRFSVIGSILTSIGILRYRDAELLESLSIWVEKHMNDCKPSILTSYLLTLAYVNYKPINMDNIIKVFTDIKHFNDAGNINTWLDIVWSLVVLEKANNDHLESVLSSDYVSNLLKLKGNIVMSIKLLNINGYAKNILPYKGPLLDPNSDIFKIELVKSKEKQVLMTTMMAVLSMMFPSENFVKMDVNTNLGFNIDAECVIDSKLNPIPFDSPKVKSPDSYSVAFMLTGFHDTCRGCHNEPNGIVVLNTRLAKYLGYKVLSVPYTEFGSRENVVNSVKYLKENLRNIINEP</sequence>
<dbReference type="RefSeq" id="XP_025422414.1">
    <property type="nucleotide sequence ID" value="XM_025566629.1"/>
</dbReference>
<dbReference type="Proteomes" id="UP000694846">
    <property type="component" value="Unplaced"/>
</dbReference>
<name>A0A8B8GGQ3_9HEMI</name>
<dbReference type="Pfam" id="PF06743">
    <property type="entry name" value="FAST_1"/>
    <property type="match status" value="1"/>
</dbReference>
<accession>A0A8B8GGQ3</accession>
<dbReference type="InterPro" id="IPR010622">
    <property type="entry name" value="FAST_Leu-rich"/>
</dbReference>